<reference evidence="1 2" key="1">
    <citation type="journal article" date="2016" name="Sci. Rep.">
        <title>Metabolic traits of an uncultured archaeal lineage -MSBL1- from brine pools of the Red Sea.</title>
        <authorList>
            <person name="Mwirichia R."/>
            <person name="Alam I."/>
            <person name="Rashid M."/>
            <person name="Vinu M."/>
            <person name="Ba-Alawi W."/>
            <person name="Anthony Kamau A."/>
            <person name="Kamanda Ngugi D."/>
            <person name="Goker M."/>
            <person name="Klenk H.P."/>
            <person name="Bajic V."/>
            <person name="Stingl U."/>
        </authorList>
    </citation>
    <scope>NUCLEOTIDE SEQUENCE [LARGE SCALE GENOMIC DNA]</scope>
    <source>
        <strain evidence="1">SCGC-AAA382A03</strain>
    </source>
</reference>
<proteinExistence type="predicted"/>
<sequence length="73" mass="8657">MGYKDNLICPNCRTGVKEVYFDAYYCRRCDTYSTFEEVEKEKKMALEEEMKAINQGFKIYVLRNKTSPLSRPI</sequence>
<name>A0A133VEF4_9EURY</name>
<dbReference type="AlphaFoldDB" id="A0A133VEF4"/>
<dbReference type="EMBL" id="LHYC01000044">
    <property type="protein sequence ID" value="KXB04819.1"/>
    <property type="molecule type" value="Genomic_DNA"/>
</dbReference>
<dbReference type="Proteomes" id="UP000070549">
    <property type="component" value="Unassembled WGS sequence"/>
</dbReference>
<keyword evidence="2" id="KW-1185">Reference proteome</keyword>
<evidence type="ECO:0000313" key="1">
    <source>
        <dbReference type="EMBL" id="KXB04819.1"/>
    </source>
</evidence>
<protein>
    <submittedName>
        <fullName evidence="1">Uncharacterized protein</fullName>
    </submittedName>
</protein>
<organism evidence="1 2">
    <name type="scientific">candidate division MSBL1 archaeon SCGC-AAA382A03</name>
    <dbReference type="NCBI Taxonomy" id="1698278"/>
    <lineage>
        <taxon>Archaea</taxon>
        <taxon>Methanobacteriati</taxon>
        <taxon>Methanobacteriota</taxon>
        <taxon>candidate division MSBL1</taxon>
    </lineage>
</organism>
<accession>A0A133VEF4</accession>
<gene>
    <name evidence="1" type="ORF">AKJ49_01665</name>
</gene>
<comment type="caution">
    <text evidence="1">The sequence shown here is derived from an EMBL/GenBank/DDBJ whole genome shotgun (WGS) entry which is preliminary data.</text>
</comment>
<evidence type="ECO:0000313" key="2">
    <source>
        <dbReference type="Proteomes" id="UP000070549"/>
    </source>
</evidence>